<reference evidence="1" key="1">
    <citation type="submission" date="2020-04" db="EMBL/GenBank/DDBJ databases">
        <authorList>
            <person name="Chiriac C."/>
            <person name="Salcher M."/>
            <person name="Ghai R."/>
            <person name="Kavagutti S V."/>
        </authorList>
    </citation>
    <scope>NUCLEOTIDE SEQUENCE</scope>
</reference>
<dbReference type="Gene3D" id="2.40.30.20">
    <property type="match status" value="1"/>
</dbReference>
<dbReference type="InterPro" id="IPR023366">
    <property type="entry name" value="ATP_synth_asu-like_sf"/>
</dbReference>
<evidence type="ECO:0000313" key="1">
    <source>
        <dbReference type="EMBL" id="CAB4155532.1"/>
    </source>
</evidence>
<organism evidence="1">
    <name type="scientific">uncultured Caudovirales phage</name>
    <dbReference type="NCBI Taxonomy" id="2100421"/>
    <lineage>
        <taxon>Viruses</taxon>
        <taxon>Duplodnaviria</taxon>
        <taxon>Heunggongvirae</taxon>
        <taxon>Uroviricota</taxon>
        <taxon>Caudoviricetes</taxon>
        <taxon>Peduoviridae</taxon>
        <taxon>Maltschvirus</taxon>
        <taxon>Maltschvirus maltsch</taxon>
    </lineage>
</organism>
<dbReference type="EMBL" id="LR796642">
    <property type="protein sequence ID" value="CAB4155532.1"/>
    <property type="molecule type" value="Genomic_DNA"/>
</dbReference>
<accession>A0A6J5NAD7</accession>
<gene>
    <name evidence="1" type="ORF">UFOVP661_5</name>
</gene>
<sequence length="712" mass="76800">MPHASLKLLPGIDQNKTPTLNEAGISTSQLVRFIPDRTLGGLVQKLGGWQKYFGSAIGSIVRCLWAWEDTNSNSYLGIGAEDSLSVLKPGGTPNVITPQTTTTNPSVDFSTTITTPRNNIVTIVDDSVPAVNVDQYDVVYIKTQISVGGLILFGLYPCIGNGSSTYSIAALTVLGDPDYPTAPAVTSGGVVPEFSTNSGSSEVLVTLPDHNYFVGATFPVLVPTTIGGITLYGNYTVIAVTLPDEFTIRAANAATSTVASVFMNGGNARFEYFNNVGPLPPNSGYGFVVSPGVSPPIGLGYGYGGYGAGPIVTPGGAGTPITDVSDWTLDNWGEILIANPFGGAIFQWSPSVNDPVASVIAGAPPANNGVFVAMPQRQMISFGTTFTGIIDPLLIRWSDVGDYSVWYGTVSNQAGSYRIPKGSKIVQAIQGPQQGLVWTDLGVWAMQYAGPPYVYQFNELGTGCGLIGRKAAGSMNGVVYWMGQSQFFKLSSSGVETIRCPVWDVIFQDLDTSAEALDKIRFGANSRFGELRWEFPTVGNNGEVSHYVKYNILLDQWDYGQDTVQNPYVARTAWINESVLGPPIGAAMNQIIYQHETSPDADGAPMFSSFQSGYFVIAEADVKMFVDQVWPDMKWGYFGGTQNATVNMTFYTADYPGQTPIASKTFPMTQLTKYLTPRFRGRLVSVKLESQDLGSFWRIGNIRYRFQQDGKF</sequence>
<name>A0A6J5NAD7_9CAUD</name>
<proteinExistence type="predicted"/>
<protein>
    <submittedName>
        <fullName evidence="1">Uncharacterized protein</fullName>
    </submittedName>
</protein>